<dbReference type="EMBL" id="GGEC01092298">
    <property type="protein sequence ID" value="MBX72782.1"/>
    <property type="molecule type" value="Transcribed_RNA"/>
</dbReference>
<dbReference type="AlphaFoldDB" id="A0A2P2R0J7"/>
<name>A0A2P2R0J7_RHIMU</name>
<protein>
    <submittedName>
        <fullName evidence="1">Uncharacterized protein</fullName>
    </submittedName>
</protein>
<reference evidence="1" key="1">
    <citation type="submission" date="2018-02" db="EMBL/GenBank/DDBJ databases">
        <title>Rhizophora mucronata_Transcriptome.</title>
        <authorList>
            <person name="Meera S.P."/>
            <person name="Sreeshan A."/>
            <person name="Augustine A."/>
        </authorList>
    </citation>
    <scope>NUCLEOTIDE SEQUENCE</scope>
    <source>
        <tissue evidence="1">Leaf</tissue>
    </source>
</reference>
<organism evidence="1">
    <name type="scientific">Rhizophora mucronata</name>
    <name type="common">Asiatic mangrove</name>
    <dbReference type="NCBI Taxonomy" id="61149"/>
    <lineage>
        <taxon>Eukaryota</taxon>
        <taxon>Viridiplantae</taxon>
        <taxon>Streptophyta</taxon>
        <taxon>Embryophyta</taxon>
        <taxon>Tracheophyta</taxon>
        <taxon>Spermatophyta</taxon>
        <taxon>Magnoliopsida</taxon>
        <taxon>eudicotyledons</taxon>
        <taxon>Gunneridae</taxon>
        <taxon>Pentapetalae</taxon>
        <taxon>rosids</taxon>
        <taxon>fabids</taxon>
        <taxon>Malpighiales</taxon>
        <taxon>Rhizophoraceae</taxon>
        <taxon>Rhizophora</taxon>
    </lineage>
</organism>
<accession>A0A2P2R0J7</accession>
<evidence type="ECO:0000313" key="1">
    <source>
        <dbReference type="EMBL" id="MBX72782.1"/>
    </source>
</evidence>
<proteinExistence type="predicted"/>
<sequence length="31" mass="3600">MLVEGLVYNDEDVLTFEQSSYFRLKALHGKP</sequence>